<reference evidence="7" key="1">
    <citation type="submission" date="2011-08" db="EMBL/GenBank/DDBJ databases">
        <title>The draft genome of Latimeria chalumnae.</title>
        <authorList>
            <person name="Di Palma F."/>
            <person name="Alfoldi J."/>
            <person name="Johnson J."/>
            <person name="Berlin A."/>
            <person name="Gnerre S."/>
            <person name="Jaffe D."/>
            <person name="MacCallum I."/>
            <person name="Young S."/>
            <person name="Walker B.J."/>
            <person name="Lander E."/>
            <person name="Lindblad-Toh K."/>
        </authorList>
    </citation>
    <scope>NUCLEOTIDE SEQUENCE [LARGE SCALE GENOMIC DNA]</scope>
    <source>
        <strain evidence="7">Wild caught</strain>
    </source>
</reference>
<keyword evidence="3" id="KW-0325">Glycoprotein</keyword>
<organism evidence="6 7">
    <name type="scientific">Latimeria chalumnae</name>
    <name type="common">Coelacanth</name>
    <dbReference type="NCBI Taxonomy" id="7897"/>
    <lineage>
        <taxon>Eukaryota</taxon>
        <taxon>Metazoa</taxon>
        <taxon>Chordata</taxon>
        <taxon>Craniata</taxon>
        <taxon>Vertebrata</taxon>
        <taxon>Euteleostomi</taxon>
        <taxon>Coelacanthiformes</taxon>
        <taxon>Coelacanthidae</taxon>
        <taxon>Latimeria</taxon>
    </lineage>
</organism>
<evidence type="ECO:0000313" key="7">
    <source>
        <dbReference type="Proteomes" id="UP000008672"/>
    </source>
</evidence>
<dbReference type="InterPro" id="IPR042235">
    <property type="entry name" value="ZP-C_dom"/>
</dbReference>
<dbReference type="GeneTree" id="ENSGT00940000163723"/>
<keyword evidence="1" id="KW-0732">Signal</keyword>
<dbReference type="InParanoid" id="H3A937"/>
<reference evidence="6" key="3">
    <citation type="submission" date="2025-09" db="UniProtKB">
        <authorList>
            <consortium name="Ensembl"/>
        </authorList>
    </citation>
    <scope>IDENTIFICATION</scope>
</reference>
<accession>H3A937</accession>
<evidence type="ECO:0000256" key="3">
    <source>
        <dbReference type="ARBA" id="ARBA00023180"/>
    </source>
</evidence>
<dbReference type="AlphaFoldDB" id="H3A937"/>
<dbReference type="PROSITE" id="PS51034">
    <property type="entry name" value="ZP_2"/>
    <property type="match status" value="1"/>
</dbReference>
<evidence type="ECO:0000256" key="1">
    <source>
        <dbReference type="ARBA" id="ARBA00022729"/>
    </source>
</evidence>
<reference evidence="6" key="2">
    <citation type="submission" date="2025-08" db="UniProtKB">
        <authorList>
            <consortium name="Ensembl"/>
        </authorList>
    </citation>
    <scope>IDENTIFICATION</scope>
</reference>
<dbReference type="eggNOG" id="ENOG502RSDM">
    <property type="taxonomic scope" value="Eukaryota"/>
</dbReference>
<dbReference type="Gene3D" id="2.60.40.3210">
    <property type="entry name" value="Zona pellucida, ZP-N domain"/>
    <property type="match status" value="1"/>
</dbReference>
<evidence type="ECO:0000256" key="2">
    <source>
        <dbReference type="ARBA" id="ARBA00023157"/>
    </source>
</evidence>
<dbReference type="OMA" id="GRWCQSE"/>
<name>H3A937_LATCH</name>
<dbReference type="InterPro" id="IPR055356">
    <property type="entry name" value="ZP-N"/>
</dbReference>
<protein>
    <recommendedName>
        <fullName evidence="5">ZP domain-containing protein</fullName>
    </recommendedName>
</protein>
<dbReference type="Pfam" id="PF00100">
    <property type="entry name" value="Zona_pellucida"/>
    <property type="match status" value="1"/>
</dbReference>
<dbReference type="InterPro" id="IPR001507">
    <property type="entry name" value="ZP_dom"/>
</dbReference>
<dbReference type="Ensembl" id="ENSLACT00000006210.1">
    <property type="protein sequence ID" value="ENSLACP00000006158.1"/>
    <property type="gene ID" value="ENSLACG00000005463.1"/>
</dbReference>
<sequence length="764" mass="85214">VEFWFKDAMRGSCSPQLSWSCFSGNCGTSSNTVNGTIFQDSQQCQSEGYFTTTLISNKPFQFRAASCCWISNVNGGSRWQFLTTVDLGTRSDIGKPNTSPKTTFPVAIRVPQNCLAVFQLLAHDPENDTVRCRYGTASNNECGSCSQSGNFILDQNACTLIYYPNANVGSYVFELEIEDFPTQQISLRYNDGTSSIKSTSDYLSQIPLHFVIDVVFLSYSSFSSCVLPLSSFSFPFWYPVSLLPSRTAETDNGVLLFRSHHPILRGGGLPRLHKIMLVATFENPWPRMLYLTSLCFVFSLLVGPSAPSCIFGQYRPRFLPPTPAYGDHLHATVGRTFQLHISAEAAMDRIVDYIISGPINIRHMMVNTGNPATAIIEWTPMERDERDYVPVCFVAVTVNHYQSKLRCVLIQVGSASNRAIRVGEANVVCTDTTMTLSVLKSSIEGLHENHLRLNDPSCSVSSNGTHIIASVSLNSCGTQIKETQENIIFENEITSFDNLHEVITRKHEVQIPFSCSFPKKSNISASFHAHKGAYIFSEAGFGRFTYIFEFYTNRHYSSIIDPASYPVEVELQDMLYMEIQVQSSLSSIELFVESCRATAHDDPNDSLYYDIIKNGCFEDDTVVAYPGNQMQFRFGMEAFTFIGSFEQVYMSCTVILCKSGDPNTRCVQGCTNRTSSGHHYRKRSLASETQRHYISQGPLHLAKRSLGINSGGNYNSALNLNVLIIGLVIIATVAMASAVLIYKTKMSHEIKYERLPLGEHSTTR</sequence>
<dbReference type="Gene3D" id="2.60.40.4100">
    <property type="entry name" value="Zona pellucida, ZP-C domain"/>
    <property type="match status" value="1"/>
</dbReference>
<keyword evidence="2" id="KW-1015">Disulfide bond</keyword>
<evidence type="ECO:0000313" key="6">
    <source>
        <dbReference type="Ensembl" id="ENSLACP00000006158.1"/>
    </source>
</evidence>
<feature type="domain" description="ZP" evidence="5">
    <location>
        <begin position="428"/>
        <end position="673"/>
    </location>
</feature>
<evidence type="ECO:0000256" key="4">
    <source>
        <dbReference type="SAM" id="Phobius"/>
    </source>
</evidence>
<dbReference type="PANTHER" id="PTHR14002:SF59">
    <property type="entry name" value="CUB AND ZONA PELLUCIDA-LIKE DOMAIN-CONTAINING PROTEIN 1-RELATED"/>
    <property type="match status" value="1"/>
</dbReference>
<dbReference type="HOGENOM" id="CLU_365460_0_0_1"/>
<dbReference type="InterPro" id="IPR048290">
    <property type="entry name" value="ZP_chr"/>
</dbReference>
<dbReference type="PANTHER" id="PTHR14002">
    <property type="entry name" value="ENDOGLIN/TGF-BETA RECEPTOR TYPE III"/>
    <property type="match status" value="1"/>
</dbReference>
<dbReference type="EMBL" id="AFYH01164824">
    <property type="status" value="NOT_ANNOTATED_CDS"/>
    <property type="molecule type" value="Genomic_DNA"/>
</dbReference>
<dbReference type="InterPro" id="IPR055355">
    <property type="entry name" value="ZP-C"/>
</dbReference>
<feature type="transmembrane region" description="Helical" evidence="4">
    <location>
        <begin position="720"/>
        <end position="742"/>
    </location>
</feature>
<proteinExistence type="predicted"/>
<dbReference type="PRINTS" id="PR00023">
    <property type="entry name" value="ZPELLUCIDA"/>
</dbReference>
<dbReference type="SMART" id="SM00241">
    <property type="entry name" value="ZP"/>
    <property type="match status" value="1"/>
</dbReference>
<keyword evidence="4" id="KW-1133">Transmembrane helix</keyword>
<dbReference type="EMBL" id="AFYH01164823">
    <property type="status" value="NOT_ANNOTATED_CDS"/>
    <property type="molecule type" value="Genomic_DNA"/>
</dbReference>
<keyword evidence="7" id="KW-1185">Reference proteome</keyword>
<keyword evidence="4" id="KW-0812">Transmembrane</keyword>
<dbReference type="Pfam" id="PF23344">
    <property type="entry name" value="ZP-N"/>
    <property type="match status" value="1"/>
</dbReference>
<evidence type="ECO:0000259" key="5">
    <source>
        <dbReference type="PROSITE" id="PS51034"/>
    </source>
</evidence>
<dbReference type="Proteomes" id="UP000008672">
    <property type="component" value="Unassembled WGS sequence"/>
</dbReference>
<keyword evidence="4" id="KW-0472">Membrane</keyword>